<feature type="transmembrane region" description="Helical" evidence="5">
    <location>
        <begin position="131"/>
        <end position="149"/>
    </location>
</feature>
<dbReference type="RefSeq" id="WP_136863201.1">
    <property type="nucleotide sequence ID" value="NZ_SWCJ01000005.1"/>
</dbReference>
<accession>A0A4U1BR99</accession>
<keyword evidence="7" id="KW-1185">Reference proteome</keyword>
<keyword evidence="4 5" id="KW-0472">Membrane</keyword>
<reference evidence="6 7" key="1">
    <citation type="submission" date="2019-04" db="EMBL/GenBank/DDBJ databases">
        <authorList>
            <person name="Hwang J.C."/>
        </authorList>
    </citation>
    <scope>NUCLEOTIDE SEQUENCE [LARGE SCALE GENOMIC DNA]</scope>
    <source>
        <strain evidence="6 7">IMCC35002</strain>
    </source>
</reference>
<evidence type="ECO:0000256" key="3">
    <source>
        <dbReference type="ARBA" id="ARBA00022989"/>
    </source>
</evidence>
<feature type="transmembrane region" description="Helical" evidence="5">
    <location>
        <begin position="188"/>
        <end position="206"/>
    </location>
</feature>
<dbReference type="GO" id="GO:0016020">
    <property type="term" value="C:membrane"/>
    <property type="evidence" value="ECO:0007669"/>
    <property type="project" value="UniProtKB-SubCell"/>
</dbReference>
<dbReference type="OrthoDB" id="9811701at2"/>
<comment type="caution">
    <text evidence="6">The sequence shown here is derived from an EMBL/GenBank/DDBJ whole genome shotgun (WGS) entry which is preliminary data.</text>
</comment>
<protein>
    <submittedName>
        <fullName evidence="6">LrgB family protein</fullName>
    </submittedName>
</protein>
<feature type="transmembrane region" description="Helical" evidence="5">
    <location>
        <begin position="12"/>
        <end position="30"/>
    </location>
</feature>
<keyword evidence="3 5" id="KW-1133">Transmembrane helix</keyword>
<dbReference type="Proteomes" id="UP000305675">
    <property type="component" value="Unassembled WGS sequence"/>
</dbReference>
<dbReference type="InterPro" id="IPR007300">
    <property type="entry name" value="CidB/LrgB"/>
</dbReference>
<sequence>MSDALMGFGSWLIHQPWFWLVATIGLYQLMNAGFQKLGQPALLNPVALSATVLITLLWFLEIPYELYFNGAQVIDLFLGPATVALAIPLYQQLNKLKGLGVAIATTLLLGLSVSALCTLAIGWLTGAGHPLLLSILPLSITTPVAMGIAEHIGGIPPLTAFIVITTGILGAVIGPGYLYRLGYRDDRVIGIAMGISAHGIGTARSFGISVTAGSFSALAMALSAIISSVLLPIIAQLVTLF</sequence>
<evidence type="ECO:0000313" key="6">
    <source>
        <dbReference type="EMBL" id="TKB55444.1"/>
    </source>
</evidence>
<dbReference type="Pfam" id="PF04172">
    <property type="entry name" value="LrgB"/>
    <property type="match status" value="1"/>
</dbReference>
<evidence type="ECO:0000256" key="5">
    <source>
        <dbReference type="SAM" id="Phobius"/>
    </source>
</evidence>
<dbReference type="AlphaFoldDB" id="A0A4U1BR99"/>
<name>A0A4U1BR99_9GAMM</name>
<proteinExistence type="predicted"/>
<evidence type="ECO:0000313" key="7">
    <source>
        <dbReference type="Proteomes" id="UP000305675"/>
    </source>
</evidence>
<feature type="transmembrane region" description="Helical" evidence="5">
    <location>
        <begin position="66"/>
        <end position="87"/>
    </location>
</feature>
<keyword evidence="2 5" id="KW-0812">Transmembrane</keyword>
<evidence type="ECO:0000256" key="1">
    <source>
        <dbReference type="ARBA" id="ARBA00004141"/>
    </source>
</evidence>
<dbReference type="PANTHER" id="PTHR30249:SF0">
    <property type="entry name" value="PLASTIDAL GLYCOLATE_GLYCERATE TRANSLOCATOR 1, CHLOROPLASTIC"/>
    <property type="match status" value="1"/>
</dbReference>
<organism evidence="6 7">
    <name type="scientific">Ferrimonas aestuarii</name>
    <dbReference type="NCBI Taxonomy" id="2569539"/>
    <lineage>
        <taxon>Bacteria</taxon>
        <taxon>Pseudomonadati</taxon>
        <taxon>Pseudomonadota</taxon>
        <taxon>Gammaproteobacteria</taxon>
        <taxon>Alteromonadales</taxon>
        <taxon>Ferrimonadaceae</taxon>
        <taxon>Ferrimonas</taxon>
    </lineage>
</organism>
<feature type="transmembrane region" description="Helical" evidence="5">
    <location>
        <begin position="99"/>
        <end position="125"/>
    </location>
</feature>
<evidence type="ECO:0000256" key="4">
    <source>
        <dbReference type="ARBA" id="ARBA00023136"/>
    </source>
</evidence>
<feature type="transmembrane region" description="Helical" evidence="5">
    <location>
        <begin position="218"/>
        <end position="238"/>
    </location>
</feature>
<feature type="transmembrane region" description="Helical" evidence="5">
    <location>
        <begin position="42"/>
        <end position="60"/>
    </location>
</feature>
<gene>
    <name evidence="6" type="ORF">FCL42_09640</name>
</gene>
<feature type="transmembrane region" description="Helical" evidence="5">
    <location>
        <begin position="161"/>
        <end position="182"/>
    </location>
</feature>
<dbReference type="PANTHER" id="PTHR30249">
    <property type="entry name" value="PUTATIVE SEROTONIN TRANSPORTER"/>
    <property type="match status" value="1"/>
</dbReference>
<dbReference type="EMBL" id="SWCJ01000005">
    <property type="protein sequence ID" value="TKB55444.1"/>
    <property type="molecule type" value="Genomic_DNA"/>
</dbReference>
<evidence type="ECO:0000256" key="2">
    <source>
        <dbReference type="ARBA" id="ARBA00022692"/>
    </source>
</evidence>
<comment type="subcellular location">
    <subcellularLocation>
        <location evidence="1">Membrane</location>
        <topology evidence="1">Multi-pass membrane protein</topology>
    </subcellularLocation>
</comment>